<dbReference type="InterPro" id="IPR036097">
    <property type="entry name" value="HisK_dim/P_sf"/>
</dbReference>
<dbReference type="Proteomes" id="UP001203945">
    <property type="component" value="Unassembled WGS sequence"/>
</dbReference>
<dbReference type="InterPro" id="IPR036890">
    <property type="entry name" value="HATPase_C_sf"/>
</dbReference>
<dbReference type="Pfam" id="PF00072">
    <property type="entry name" value="Response_reg"/>
    <property type="match status" value="1"/>
</dbReference>
<evidence type="ECO:0000256" key="1">
    <source>
        <dbReference type="ARBA" id="ARBA00000085"/>
    </source>
</evidence>
<dbReference type="InterPro" id="IPR005467">
    <property type="entry name" value="His_kinase_dom"/>
</dbReference>
<evidence type="ECO:0000259" key="16">
    <source>
        <dbReference type="PROSITE" id="PS50110"/>
    </source>
</evidence>
<dbReference type="EMBL" id="JAKZEU010000002">
    <property type="protein sequence ID" value="MCQ0970187.1"/>
    <property type="molecule type" value="Genomic_DNA"/>
</dbReference>
<evidence type="ECO:0000256" key="13">
    <source>
        <dbReference type="PROSITE-ProRule" id="PRU00169"/>
    </source>
</evidence>
<feature type="domain" description="Response regulatory" evidence="16">
    <location>
        <begin position="465"/>
        <end position="583"/>
    </location>
</feature>
<gene>
    <name evidence="18" type="ORF">MLD63_07110</name>
</gene>
<organism evidence="18 19">
    <name type="scientific">Paracoccus albicereus</name>
    <dbReference type="NCBI Taxonomy" id="2922394"/>
    <lineage>
        <taxon>Bacteria</taxon>
        <taxon>Pseudomonadati</taxon>
        <taxon>Pseudomonadota</taxon>
        <taxon>Alphaproteobacteria</taxon>
        <taxon>Rhodobacterales</taxon>
        <taxon>Paracoccaceae</taxon>
        <taxon>Paracoccus</taxon>
    </lineage>
</organism>
<comment type="caution">
    <text evidence="18">The sequence shown here is derived from an EMBL/GenBank/DDBJ whole genome shotgun (WGS) entry which is preliminary data.</text>
</comment>
<evidence type="ECO:0000256" key="8">
    <source>
        <dbReference type="ARBA" id="ARBA00022840"/>
    </source>
</evidence>
<evidence type="ECO:0000256" key="10">
    <source>
        <dbReference type="ARBA" id="ARBA00023012"/>
    </source>
</evidence>
<dbReference type="Pfam" id="PF02518">
    <property type="entry name" value="HATPase_c"/>
    <property type="match status" value="1"/>
</dbReference>
<dbReference type="InterPro" id="IPR001789">
    <property type="entry name" value="Sig_transdc_resp-reg_receiver"/>
</dbReference>
<evidence type="ECO:0000256" key="5">
    <source>
        <dbReference type="ARBA" id="ARBA00022553"/>
    </source>
</evidence>
<evidence type="ECO:0000256" key="3">
    <source>
        <dbReference type="ARBA" id="ARBA00012438"/>
    </source>
</evidence>
<dbReference type="SUPFAM" id="SSF52172">
    <property type="entry name" value="CheY-like"/>
    <property type="match status" value="1"/>
</dbReference>
<evidence type="ECO:0000256" key="2">
    <source>
        <dbReference type="ARBA" id="ARBA00004651"/>
    </source>
</evidence>
<keyword evidence="10" id="KW-0902">Two-component regulatory system</keyword>
<evidence type="ECO:0000256" key="14">
    <source>
        <dbReference type="SAM" id="Phobius"/>
    </source>
</evidence>
<dbReference type="SUPFAM" id="SSF47384">
    <property type="entry name" value="Homodimeric domain of signal transducing histidine kinase"/>
    <property type="match status" value="1"/>
</dbReference>
<evidence type="ECO:0000259" key="15">
    <source>
        <dbReference type="PROSITE" id="PS50109"/>
    </source>
</evidence>
<dbReference type="PANTHER" id="PTHR45339:SF1">
    <property type="entry name" value="HYBRID SIGNAL TRANSDUCTION HISTIDINE KINASE J"/>
    <property type="match status" value="1"/>
</dbReference>
<name>A0ABT1MPG3_9RHOB</name>
<feature type="transmembrane region" description="Helical" evidence="14">
    <location>
        <begin position="115"/>
        <end position="136"/>
    </location>
</feature>
<keyword evidence="11 14" id="KW-0472">Membrane</keyword>
<dbReference type="SMART" id="SM00387">
    <property type="entry name" value="HATPase_c"/>
    <property type="match status" value="1"/>
</dbReference>
<dbReference type="InterPro" id="IPR008207">
    <property type="entry name" value="Sig_transdc_His_kin_Hpt_dom"/>
</dbReference>
<evidence type="ECO:0000313" key="19">
    <source>
        <dbReference type="Proteomes" id="UP001203945"/>
    </source>
</evidence>
<dbReference type="PANTHER" id="PTHR45339">
    <property type="entry name" value="HYBRID SIGNAL TRANSDUCTION HISTIDINE KINASE J"/>
    <property type="match status" value="1"/>
</dbReference>
<dbReference type="SMART" id="SM00073">
    <property type="entry name" value="HPT"/>
    <property type="match status" value="1"/>
</dbReference>
<dbReference type="InterPro" id="IPR003661">
    <property type="entry name" value="HisK_dim/P_dom"/>
</dbReference>
<dbReference type="EC" id="2.7.13.3" evidence="3"/>
<proteinExistence type="predicted"/>
<evidence type="ECO:0000256" key="7">
    <source>
        <dbReference type="ARBA" id="ARBA00022741"/>
    </source>
</evidence>
<dbReference type="SUPFAM" id="SSF55874">
    <property type="entry name" value="ATPase domain of HSP90 chaperone/DNA topoisomerase II/histidine kinase"/>
    <property type="match status" value="1"/>
</dbReference>
<dbReference type="CDD" id="cd17546">
    <property type="entry name" value="REC_hyHK_CKI1_RcsC-like"/>
    <property type="match status" value="1"/>
</dbReference>
<dbReference type="PROSITE" id="PS50894">
    <property type="entry name" value="HPT"/>
    <property type="match status" value="1"/>
</dbReference>
<evidence type="ECO:0000256" key="6">
    <source>
        <dbReference type="ARBA" id="ARBA00022692"/>
    </source>
</evidence>
<dbReference type="SMART" id="SM00448">
    <property type="entry name" value="REC"/>
    <property type="match status" value="1"/>
</dbReference>
<keyword evidence="4" id="KW-1003">Cell membrane</keyword>
<feature type="transmembrane region" description="Helical" evidence="14">
    <location>
        <begin position="12"/>
        <end position="32"/>
    </location>
</feature>
<dbReference type="RefSeq" id="WP_255329170.1">
    <property type="nucleotide sequence ID" value="NZ_JAKZEU010000002.1"/>
</dbReference>
<evidence type="ECO:0000256" key="9">
    <source>
        <dbReference type="ARBA" id="ARBA00022989"/>
    </source>
</evidence>
<evidence type="ECO:0000256" key="4">
    <source>
        <dbReference type="ARBA" id="ARBA00022475"/>
    </source>
</evidence>
<feature type="modified residue" description="Phosphohistidine" evidence="12">
    <location>
        <position position="669"/>
    </location>
</feature>
<dbReference type="PROSITE" id="PS50109">
    <property type="entry name" value="HIS_KIN"/>
    <property type="match status" value="1"/>
</dbReference>
<evidence type="ECO:0000256" key="11">
    <source>
        <dbReference type="ARBA" id="ARBA00023136"/>
    </source>
</evidence>
<dbReference type="SUPFAM" id="SSF47226">
    <property type="entry name" value="Histidine-containing phosphotransfer domain, HPT domain"/>
    <property type="match status" value="1"/>
</dbReference>
<dbReference type="InterPro" id="IPR036641">
    <property type="entry name" value="HPT_dom_sf"/>
</dbReference>
<sequence length="819" mass="89205">MSPQILQLREGFGRLLCWLIWAHVPLLAFAGWTTTGAALPAALAGTLLAMIYHASWLLYGHAAVTRNLSAIIMMCLPAILLMLFARKPWQMDMHMYFFAMMALSIGWFDRATIVLSAIATSLHHLILLYVLPLAVFPGEGNLARVLLHAAIVAFQAAVLIWVSGKVLQAFERIHRMSEEIVATSVALKERTLEAEESTRVKSIFLANVSHEIRTPINAILGFSHILQRAPLTPEQMNQVRKIHGAGSTLLRLINDLLDFSKNEAGKLILERREFDLVEAIDNQIALVRDSAEERGLGIEVNYLTNVPDRLSGDQMRFDQVLLNLLSNAVKFGRTGTIVVTVRCDEWTDDTVSVQIAVRDNGIGMSAEEQSRLFTAFSQADSSTTRQYGGTGLGLAISRQIVEQMGGWIRVESIADLGSVFTFMIPFERVDTGASAPMRDKAAMPGRPASKNEIVHVIDPRFRDLCVLLVDDNEINREIGVGLLGNAGLLVECAANGRVACDMVGHSGQRYAAILMDVQMPEMDGIDATTEIRKVWSADQLPIIALTAHTFDEERRRCLAAGMNDHIAKPIDPKLLIARLNHWFQRGARKTIPQPMSHNVVPLAGDDAFVTLPADLAPFDLGLALDRTNGNPALLRRLIASFAQTYASAPSDLSRLISAGELAEASRLAHSLKGVAATLTLSSVADVAALLERAATSDETGETDNLIAALAEALDPALAAAQTLEPTVRTINTSQGAGGVRGEQDAVDLARDALVRVLRRRSLTAEQAFDAYAHALGLDAQARQDHPALQAIASRDFDLALEALNLSHPGTFPKRRDKSA</sequence>
<dbReference type="Pfam" id="PF00512">
    <property type="entry name" value="HisKA"/>
    <property type="match status" value="1"/>
</dbReference>
<dbReference type="CDD" id="cd16922">
    <property type="entry name" value="HATPase_EvgS-ArcB-TorS-like"/>
    <property type="match status" value="1"/>
</dbReference>
<feature type="domain" description="Histidine kinase" evidence="15">
    <location>
        <begin position="207"/>
        <end position="428"/>
    </location>
</feature>
<keyword evidence="6 14" id="KW-0812">Transmembrane</keyword>
<dbReference type="InterPro" id="IPR004358">
    <property type="entry name" value="Sig_transdc_His_kin-like_C"/>
</dbReference>
<keyword evidence="9 14" id="KW-1133">Transmembrane helix</keyword>
<comment type="catalytic activity">
    <reaction evidence="1">
        <text>ATP + protein L-histidine = ADP + protein N-phospho-L-histidine.</text>
        <dbReference type="EC" id="2.7.13.3"/>
    </reaction>
</comment>
<feature type="transmembrane region" description="Helical" evidence="14">
    <location>
        <begin position="38"/>
        <end position="59"/>
    </location>
</feature>
<dbReference type="InterPro" id="IPR011006">
    <property type="entry name" value="CheY-like_superfamily"/>
</dbReference>
<dbReference type="CDD" id="cd00082">
    <property type="entry name" value="HisKA"/>
    <property type="match status" value="1"/>
</dbReference>
<dbReference type="Pfam" id="PF01627">
    <property type="entry name" value="Hpt"/>
    <property type="match status" value="1"/>
</dbReference>
<dbReference type="SMART" id="SM00388">
    <property type="entry name" value="HisKA"/>
    <property type="match status" value="1"/>
</dbReference>
<accession>A0ABT1MPG3</accession>
<dbReference type="Gene3D" id="1.10.287.130">
    <property type="match status" value="1"/>
</dbReference>
<dbReference type="CDD" id="cd00088">
    <property type="entry name" value="HPT"/>
    <property type="match status" value="1"/>
</dbReference>
<keyword evidence="5 13" id="KW-0597">Phosphoprotein</keyword>
<feature type="modified residue" description="4-aspartylphosphate" evidence="13">
    <location>
        <position position="516"/>
    </location>
</feature>
<comment type="subcellular location">
    <subcellularLocation>
        <location evidence="2">Cell membrane</location>
        <topology evidence="2">Multi-pass membrane protein</topology>
    </subcellularLocation>
</comment>
<evidence type="ECO:0000313" key="18">
    <source>
        <dbReference type="EMBL" id="MCQ0970187.1"/>
    </source>
</evidence>
<feature type="transmembrane region" description="Helical" evidence="14">
    <location>
        <begin position="68"/>
        <end position="85"/>
    </location>
</feature>
<keyword evidence="8 18" id="KW-0067">ATP-binding</keyword>
<dbReference type="Gene3D" id="3.30.565.10">
    <property type="entry name" value="Histidine kinase-like ATPase, C-terminal domain"/>
    <property type="match status" value="1"/>
</dbReference>
<reference evidence="18 19" key="1">
    <citation type="submission" date="2022-03" db="EMBL/GenBank/DDBJ databases">
        <authorList>
            <person name="He Y."/>
        </authorList>
    </citation>
    <scope>NUCLEOTIDE SEQUENCE [LARGE SCALE GENOMIC DNA]</scope>
    <source>
        <strain evidence="18 19">TK19116</strain>
    </source>
</reference>
<dbReference type="Gene3D" id="3.40.50.2300">
    <property type="match status" value="1"/>
</dbReference>
<feature type="domain" description="HPt" evidence="17">
    <location>
        <begin position="630"/>
        <end position="730"/>
    </location>
</feature>
<dbReference type="PROSITE" id="PS50110">
    <property type="entry name" value="RESPONSE_REGULATORY"/>
    <property type="match status" value="1"/>
</dbReference>
<keyword evidence="7" id="KW-0547">Nucleotide-binding</keyword>
<dbReference type="PRINTS" id="PR00344">
    <property type="entry name" value="BCTRLSENSOR"/>
</dbReference>
<dbReference type="GO" id="GO:0005524">
    <property type="term" value="F:ATP binding"/>
    <property type="evidence" value="ECO:0007669"/>
    <property type="project" value="UniProtKB-KW"/>
</dbReference>
<dbReference type="Gene3D" id="1.20.120.160">
    <property type="entry name" value="HPT domain"/>
    <property type="match status" value="1"/>
</dbReference>
<evidence type="ECO:0000259" key="17">
    <source>
        <dbReference type="PROSITE" id="PS50894"/>
    </source>
</evidence>
<evidence type="ECO:0000256" key="12">
    <source>
        <dbReference type="PROSITE-ProRule" id="PRU00110"/>
    </source>
</evidence>
<keyword evidence="19" id="KW-1185">Reference proteome</keyword>
<dbReference type="InterPro" id="IPR003594">
    <property type="entry name" value="HATPase_dom"/>
</dbReference>
<feature type="transmembrane region" description="Helical" evidence="14">
    <location>
        <begin position="142"/>
        <end position="162"/>
    </location>
</feature>
<protein>
    <recommendedName>
        <fullName evidence="3">histidine kinase</fullName>
        <ecNumber evidence="3">2.7.13.3</ecNumber>
    </recommendedName>
</protein>